<feature type="region of interest" description="Disordered" evidence="1">
    <location>
        <begin position="1"/>
        <end position="37"/>
    </location>
</feature>
<feature type="transmembrane region" description="Helical" evidence="2">
    <location>
        <begin position="230"/>
        <end position="251"/>
    </location>
</feature>
<feature type="transmembrane region" description="Helical" evidence="2">
    <location>
        <begin position="297"/>
        <end position="320"/>
    </location>
</feature>
<organism evidence="3 4">
    <name type="scientific">Thermasporomyces composti</name>
    <dbReference type="NCBI Taxonomy" id="696763"/>
    <lineage>
        <taxon>Bacteria</taxon>
        <taxon>Bacillati</taxon>
        <taxon>Actinomycetota</taxon>
        <taxon>Actinomycetes</taxon>
        <taxon>Propionibacteriales</taxon>
        <taxon>Nocardioidaceae</taxon>
        <taxon>Thermasporomyces</taxon>
    </lineage>
</organism>
<evidence type="ECO:0000313" key="3">
    <source>
        <dbReference type="EMBL" id="REF37782.1"/>
    </source>
</evidence>
<name>A0A3D9V7L9_THECX</name>
<feature type="transmembrane region" description="Helical" evidence="2">
    <location>
        <begin position="160"/>
        <end position="189"/>
    </location>
</feature>
<protein>
    <submittedName>
        <fullName evidence="3">ABC-2 type transport system permease protein</fullName>
    </submittedName>
</protein>
<feature type="transmembrane region" description="Helical" evidence="2">
    <location>
        <begin position="201"/>
        <end position="223"/>
    </location>
</feature>
<keyword evidence="4" id="KW-1185">Reference proteome</keyword>
<proteinExistence type="predicted"/>
<dbReference type="OrthoDB" id="5495463at2"/>
<comment type="caution">
    <text evidence="3">The sequence shown here is derived from an EMBL/GenBank/DDBJ whole genome shotgun (WGS) entry which is preliminary data.</text>
</comment>
<dbReference type="AlphaFoldDB" id="A0A3D9V7L9"/>
<reference evidence="3 4" key="1">
    <citation type="submission" date="2018-08" db="EMBL/GenBank/DDBJ databases">
        <title>Sequencing the genomes of 1000 actinobacteria strains.</title>
        <authorList>
            <person name="Klenk H.-P."/>
        </authorList>
    </citation>
    <scope>NUCLEOTIDE SEQUENCE [LARGE SCALE GENOMIC DNA]</scope>
    <source>
        <strain evidence="3 4">DSM 22891</strain>
    </source>
</reference>
<dbReference type="RefSeq" id="WP_115851183.1">
    <property type="nucleotide sequence ID" value="NZ_QTUC01000001.1"/>
</dbReference>
<gene>
    <name evidence="3" type="ORF">DFJ64_3239</name>
</gene>
<dbReference type="EMBL" id="QTUC01000001">
    <property type="protein sequence ID" value="REF37782.1"/>
    <property type="molecule type" value="Genomic_DNA"/>
</dbReference>
<evidence type="ECO:0000256" key="1">
    <source>
        <dbReference type="SAM" id="MobiDB-lite"/>
    </source>
</evidence>
<feature type="transmembrane region" description="Helical" evidence="2">
    <location>
        <begin position="83"/>
        <end position="106"/>
    </location>
</feature>
<accession>A0A3D9V7L9</accession>
<evidence type="ECO:0000256" key="2">
    <source>
        <dbReference type="SAM" id="Phobius"/>
    </source>
</evidence>
<keyword evidence="2" id="KW-1133">Transmembrane helix</keyword>
<feature type="transmembrane region" description="Helical" evidence="2">
    <location>
        <begin position="118"/>
        <end position="139"/>
    </location>
</feature>
<keyword evidence="2" id="KW-0472">Membrane</keyword>
<keyword evidence="2" id="KW-0812">Transmembrane</keyword>
<evidence type="ECO:0000313" key="4">
    <source>
        <dbReference type="Proteomes" id="UP000256485"/>
    </source>
</evidence>
<feature type="compositionally biased region" description="Low complexity" evidence="1">
    <location>
        <begin position="8"/>
        <end position="35"/>
    </location>
</feature>
<sequence>MSVPPDAPATGPGSPGSTPTGDGAPGATATAPAGASGQGGVIHDIGYRRYEGARLGRAAIFRALYTHSVRAAFGLGRSARSKVLPFLLLGVMLMPAALIVAIMVVINAPSLPVPYPRYTVIMQAVIGVFVAAQAPVLFSRDLRFRTLALYFSRPMPRGDYVLAKYAAMVSAVAIVTIAPLAVLYLGTLLAKLPVGEQTKDFAVGAAGALVLSCVLAGIGAVIASLTTRRGFGVAGIISVLTLSYAGTSLAAEVIQHSDHEEVAGYLGVFSPITLVDGLQARIFGGEFSGVVPPPDTALATAVYLLATVVVVAGSVGLLLLRYRKVTGS</sequence>
<dbReference type="Proteomes" id="UP000256485">
    <property type="component" value="Unassembled WGS sequence"/>
</dbReference>